<dbReference type="SUPFAM" id="SSF54001">
    <property type="entry name" value="Cysteine proteinases"/>
    <property type="match status" value="1"/>
</dbReference>
<dbReference type="GO" id="GO:0006508">
    <property type="term" value="P:proteolysis"/>
    <property type="evidence" value="ECO:0007669"/>
    <property type="project" value="UniProtKB-KW"/>
</dbReference>
<dbReference type="Proteomes" id="UP000539111">
    <property type="component" value="Unassembled WGS sequence"/>
</dbReference>
<evidence type="ECO:0000256" key="3">
    <source>
        <dbReference type="ARBA" id="ARBA00022801"/>
    </source>
</evidence>
<evidence type="ECO:0000256" key="2">
    <source>
        <dbReference type="ARBA" id="ARBA00022670"/>
    </source>
</evidence>
<keyword evidence="3 7" id="KW-0378">Hydrolase</keyword>
<dbReference type="InterPro" id="IPR051202">
    <property type="entry name" value="Peptidase_C40"/>
</dbReference>
<feature type="signal peptide" evidence="5">
    <location>
        <begin position="1"/>
        <end position="28"/>
    </location>
</feature>
<dbReference type="Pfam" id="PF00877">
    <property type="entry name" value="NLPC_P60"/>
    <property type="match status" value="1"/>
</dbReference>
<dbReference type="GO" id="GO:0008234">
    <property type="term" value="F:cysteine-type peptidase activity"/>
    <property type="evidence" value="ECO:0007669"/>
    <property type="project" value="UniProtKB-KW"/>
</dbReference>
<dbReference type="PANTHER" id="PTHR47053:SF3">
    <property type="entry name" value="GAMMA-D-GLUTAMYL-L-LYSINE DIPEPTIDYL-PEPTIDASE"/>
    <property type="match status" value="1"/>
</dbReference>
<comment type="caution">
    <text evidence="7">The sequence shown here is derived from an EMBL/GenBank/DDBJ whole genome shotgun (WGS) entry which is preliminary data.</text>
</comment>
<name>A0A7Z0AA45_9MICO</name>
<dbReference type="PROSITE" id="PS51935">
    <property type="entry name" value="NLPC_P60"/>
    <property type="match status" value="1"/>
</dbReference>
<organism evidence="7 8">
    <name type="scientific">Spelaeicoccus albus</name>
    <dbReference type="NCBI Taxonomy" id="1280376"/>
    <lineage>
        <taxon>Bacteria</taxon>
        <taxon>Bacillati</taxon>
        <taxon>Actinomycetota</taxon>
        <taxon>Actinomycetes</taxon>
        <taxon>Micrococcales</taxon>
        <taxon>Brevibacteriaceae</taxon>
        <taxon>Spelaeicoccus</taxon>
    </lineage>
</organism>
<evidence type="ECO:0000256" key="5">
    <source>
        <dbReference type="SAM" id="SignalP"/>
    </source>
</evidence>
<evidence type="ECO:0000256" key="1">
    <source>
        <dbReference type="ARBA" id="ARBA00007074"/>
    </source>
</evidence>
<feature type="chain" id="PRO_5039585169" evidence="5">
    <location>
        <begin position="29"/>
        <end position="351"/>
    </location>
</feature>
<accession>A0A7Z0AA45</accession>
<evidence type="ECO:0000256" key="4">
    <source>
        <dbReference type="ARBA" id="ARBA00022807"/>
    </source>
</evidence>
<dbReference type="Pfam" id="PF23795">
    <property type="entry name" value="SH3_YKFC_2nd"/>
    <property type="match status" value="1"/>
</dbReference>
<proteinExistence type="inferred from homology"/>
<sequence length="351" mass="37729">MKSRFRSRTVIGAALVTALLLPVGATTAAAQSPKTAGAHGGIEAGDTAFVDVSVATLWVGPRMTRSIDKPSTTNPVDLDAWNRSMEDTQTRRWLTGKLETQASYGAKVTVLGIDGSWAHVAVAGQKTPRNDRGYPGWVPVRQLVKNDAFSERVKTSDRAVVTAKKTWLTKKASGEHRMVRIGFNTKLPVLDRESSAVRVATPDGKKAWVDSDSVAVYAPGQQPPAPTGADLVRTGKKFLGLRYLWAGVSAWGFDCSGFTSSIYRAHGIAIPRDAGAQAEAANGRPVDKNHLKPGDLLFFAQPGGTGAVHHVGMYIGGGRMIHAPNASTRVQIVDWRQWDTSNEFAGAQRFL</sequence>
<dbReference type="PANTHER" id="PTHR47053">
    <property type="entry name" value="MUREIN DD-ENDOPEPTIDASE MEPH-RELATED"/>
    <property type="match status" value="1"/>
</dbReference>
<keyword evidence="2" id="KW-0645">Protease</keyword>
<comment type="similarity">
    <text evidence="1">Belongs to the peptidase C40 family.</text>
</comment>
<dbReference type="InterPro" id="IPR057812">
    <property type="entry name" value="SH3_YKFC_2nd"/>
</dbReference>
<dbReference type="InterPro" id="IPR038765">
    <property type="entry name" value="Papain-like_cys_pep_sf"/>
</dbReference>
<dbReference type="AlphaFoldDB" id="A0A7Z0AA45"/>
<evidence type="ECO:0000259" key="6">
    <source>
        <dbReference type="PROSITE" id="PS51935"/>
    </source>
</evidence>
<gene>
    <name evidence="7" type="ORF">BJY26_001543</name>
</gene>
<dbReference type="Gene3D" id="3.90.1720.10">
    <property type="entry name" value="endopeptidase domain like (from Nostoc punctiforme)"/>
    <property type="match status" value="1"/>
</dbReference>
<dbReference type="Gene3D" id="2.30.30.40">
    <property type="entry name" value="SH3 Domains"/>
    <property type="match status" value="2"/>
</dbReference>
<keyword evidence="5" id="KW-0732">Signal</keyword>
<reference evidence="7 8" key="1">
    <citation type="submission" date="2020-07" db="EMBL/GenBank/DDBJ databases">
        <title>Sequencing the genomes of 1000 actinobacteria strains.</title>
        <authorList>
            <person name="Klenk H.-P."/>
        </authorList>
    </citation>
    <scope>NUCLEOTIDE SEQUENCE [LARGE SCALE GENOMIC DNA]</scope>
    <source>
        <strain evidence="7 8">DSM 26341</strain>
    </source>
</reference>
<keyword evidence="8" id="KW-1185">Reference proteome</keyword>
<evidence type="ECO:0000313" key="8">
    <source>
        <dbReference type="Proteomes" id="UP000539111"/>
    </source>
</evidence>
<keyword evidence="4" id="KW-0788">Thiol protease</keyword>
<protein>
    <submittedName>
        <fullName evidence="7">Cell wall-associated NlpC family hydrolase</fullName>
    </submittedName>
</protein>
<dbReference type="EMBL" id="JACBZP010000001">
    <property type="protein sequence ID" value="NYI67237.1"/>
    <property type="molecule type" value="Genomic_DNA"/>
</dbReference>
<evidence type="ECO:0000313" key="7">
    <source>
        <dbReference type="EMBL" id="NYI67237.1"/>
    </source>
</evidence>
<dbReference type="RefSeq" id="WP_179427067.1">
    <property type="nucleotide sequence ID" value="NZ_JACBZP010000001.1"/>
</dbReference>
<feature type="domain" description="NlpC/P60" evidence="6">
    <location>
        <begin position="225"/>
        <end position="351"/>
    </location>
</feature>
<dbReference type="InterPro" id="IPR000064">
    <property type="entry name" value="NLP_P60_dom"/>
</dbReference>